<evidence type="ECO:0000256" key="6">
    <source>
        <dbReference type="SAM" id="MobiDB-lite"/>
    </source>
</evidence>
<evidence type="ECO:0000256" key="1">
    <source>
        <dbReference type="ARBA" id="ARBA00022618"/>
    </source>
</evidence>
<protein>
    <recommendedName>
        <fullName evidence="5">Probable septum site-determining protein MinC</fullName>
    </recommendedName>
</protein>
<feature type="region of interest" description="Disordered" evidence="6">
    <location>
        <begin position="1"/>
        <end position="69"/>
    </location>
</feature>
<dbReference type="InterPro" id="IPR005526">
    <property type="entry name" value="Septum_form_inhib_MinC_C"/>
</dbReference>
<comment type="similarity">
    <text evidence="5">Belongs to the MinC family.</text>
</comment>
<feature type="compositionally biased region" description="Low complexity" evidence="6">
    <location>
        <begin position="55"/>
        <end position="69"/>
    </location>
</feature>
<sequence length="319" mass="34552">MTPDTSVSPTPIDPLSVTSDSTLEKPLEAPTPSSDTPTAENPKTDVTASSDAHASSEITDSSLSTSSELSPQTVAIADLQVRLKTKEGELHLILPPESENSKIALAWVELWQQFKQLLMGQERFWQPNTPVHLVSDDRLLDTRQISAIAEALAEVQLQLKWVHTRRRQTAVVAATAGYSVEQITAASPLLPNSEPATAMEDPLYIQMTLRSGAEIRHNGTVVVVGDLNPGSSIIAEGDILVWGRLRGVAHAGCKGNAKCLIMALQMEPTQIRIADYVARAPETPLAQYFPEVAYVSPQGSIRIARAADFAARKEEPNFS</sequence>
<name>A0A1Z4JKC0_LEPBY</name>
<keyword evidence="3 5" id="KW-0131">Cell cycle</keyword>
<evidence type="ECO:0000256" key="4">
    <source>
        <dbReference type="ARBA" id="ARBA00046874"/>
    </source>
</evidence>
<dbReference type="NCBIfam" id="NF001778">
    <property type="entry name" value="PRK00513.2-4"/>
    <property type="match status" value="1"/>
</dbReference>
<evidence type="ECO:0000256" key="2">
    <source>
        <dbReference type="ARBA" id="ARBA00023210"/>
    </source>
</evidence>
<dbReference type="PANTHER" id="PTHR34108:SF1">
    <property type="entry name" value="SEPTUM SITE-DETERMINING PROTEIN MINC"/>
    <property type="match status" value="1"/>
</dbReference>
<gene>
    <name evidence="5" type="primary">minC</name>
    <name evidence="8" type="ORF">NIES2135_40400</name>
</gene>
<evidence type="ECO:0000256" key="3">
    <source>
        <dbReference type="ARBA" id="ARBA00023306"/>
    </source>
</evidence>
<dbReference type="Proteomes" id="UP000217895">
    <property type="component" value="Chromosome"/>
</dbReference>
<evidence type="ECO:0000256" key="5">
    <source>
        <dbReference type="HAMAP-Rule" id="MF_00267"/>
    </source>
</evidence>
<dbReference type="InterPro" id="IPR016098">
    <property type="entry name" value="CAP/MinC_C"/>
</dbReference>
<dbReference type="EMBL" id="AP018203">
    <property type="protein sequence ID" value="BAY57176.1"/>
    <property type="molecule type" value="Genomic_DNA"/>
</dbReference>
<feature type="domain" description="Septum formation inhibitor MinC C-terminal" evidence="7">
    <location>
        <begin position="205"/>
        <end position="302"/>
    </location>
</feature>
<reference evidence="8 9" key="1">
    <citation type="submission" date="2017-06" db="EMBL/GenBank/DDBJ databases">
        <title>Genome sequencing of cyanobaciteial culture collection at National Institute for Environmental Studies (NIES).</title>
        <authorList>
            <person name="Hirose Y."/>
            <person name="Shimura Y."/>
            <person name="Fujisawa T."/>
            <person name="Nakamura Y."/>
            <person name="Kawachi M."/>
        </authorList>
    </citation>
    <scope>NUCLEOTIDE SEQUENCE [LARGE SCALE GENOMIC DNA]</scope>
    <source>
        <strain evidence="8 9">NIES-2135</strain>
    </source>
</reference>
<comment type="function">
    <text evidence="5">Cell division inhibitor that blocks the formation of polar Z ring septums. Rapidly oscillates between the poles of the cell to destabilize FtsZ filaments that have formed before they mature into polar Z rings. Prevents FtsZ polymerization.</text>
</comment>
<dbReference type="PANTHER" id="PTHR34108">
    <property type="entry name" value="SEPTUM SITE-DETERMINING PROTEIN MINC"/>
    <property type="match status" value="1"/>
</dbReference>
<keyword evidence="9" id="KW-1185">Reference proteome</keyword>
<dbReference type="Pfam" id="PF03775">
    <property type="entry name" value="MinC_C"/>
    <property type="match status" value="1"/>
</dbReference>
<organism evidence="8 9">
    <name type="scientific">Leptolyngbya boryana NIES-2135</name>
    <dbReference type="NCBI Taxonomy" id="1973484"/>
    <lineage>
        <taxon>Bacteria</taxon>
        <taxon>Bacillati</taxon>
        <taxon>Cyanobacteriota</taxon>
        <taxon>Cyanophyceae</taxon>
        <taxon>Leptolyngbyales</taxon>
        <taxon>Leptolyngbyaceae</taxon>
        <taxon>Leptolyngbya group</taxon>
        <taxon>Leptolyngbya</taxon>
    </lineage>
</organism>
<dbReference type="SUPFAM" id="SSF63848">
    <property type="entry name" value="Cell-division inhibitor MinC, C-terminal domain"/>
    <property type="match status" value="1"/>
</dbReference>
<accession>A0A1Z4JKC0</accession>
<keyword evidence="1 5" id="KW-0132">Cell division</keyword>
<dbReference type="GO" id="GO:0000917">
    <property type="term" value="P:division septum assembly"/>
    <property type="evidence" value="ECO:0007669"/>
    <property type="project" value="UniProtKB-KW"/>
</dbReference>
<comment type="subunit">
    <text evidence="4 5">Interacts with MinD and FtsZ.</text>
</comment>
<evidence type="ECO:0000313" key="8">
    <source>
        <dbReference type="EMBL" id="BAY57176.1"/>
    </source>
</evidence>
<dbReference type="Gene3D" id="2.160.20.70">
    <property type="match status" value="1"/>
</dbReference>
<proteinExistence type="inferred from homology"/>
<dbReference type="HAMAP" id="MF_00267">
    <property type="entry name" value="MinC"/>
    <property type="match status" value="1"/>
</dbReference>
<keyword evidence="2 5" id="KW-0717">Septation</keyword>
<feature type="compositionally biased region" description="Polar residues" evidence="6">
    <location>
        <begin position="31"/>
        <end position="53"/>
    </location>
</feature>
<dbReference type="AlphaFoldDB" id="A0A1Z4JKC0"/>
<dbReference type="GO" id="GO:1901891">
    <property type="term" value="P:regulation of cell septum assembly"/>
    <property type="evidence" value="ECO:0007669"/>
    <property type="project" value="InterPro"/>
</dbReference>
<dbReference type="GO" id="GO:0000902">
    <property type="term" value="P:cell morphogenesis"/>
    <property type="evidence" value="ECO:0007669"/>
    <property type="project" value="InterPro"/>
</dbReference>
<dbReference type="InterPro" id="IPR013033">
    <property type="entry name" value="MinC"/>
</dbReference>
<evidence type="ECO:0000313" key="9">
    <source>
        <dbReference type="Proteomes" id="UP000217895"/>
    </source>
</evidence>
<dbReference type="InterPro" id="IPR036145">
    <property type="entry name" value="MinC_C_sf"/>
</dbReference>
<evidence type="ECO:0000259" key="7">
    <source>
        <dbReference type="Pfam" id="PF03775"/>
    </source>
</evidence>